<dbReference type="PROSITE" id="PS50071">
    <property type="entry name" value="HOMEOBOX_2"/>
    <property type="match status" value="1"/>
</dbReference>
<evidence type="ECO:0000256" key="5">
    <source>
        <dbReference type="PROSITE-ProRule" id="PRU00108"/>
    </source>
</evidence>
<feature type="region of interest" description="Disordered" evidence="7">
    <location>
        <begin position="301"/>
        <end position="339"/>
    </location>
</feature>
<name>A0A1B6H647_9HEMI</name>
<dbReference type="Pfam" id="PF00046">
    <property type="entry name" value="Homeodomain"/>
    <property type="match status" value="1"/>
</dbReference>
<dbReference type="EMBL" id="GECU01037527">
    <property type="protein sequence ID" value="JAS70179.1"/>
    <property type="molecule type" value="Transcribed_RNA"/>
</dbReference>
<dbReference type="InterPro" id="IPR017970">
    <property type="entry name" value="Homeobox_CS"/>
</dbReference>
<dbReference type="InterPro" id="IPR050649">
    <property type="entry name" value="Paired_Homeobox_TFs"/>
</dbReference>
<protein>
    <recommendedName>
        <fullName evidence="8">Homeobox domain-containing protein</fullName>
    </recommendedName>
</protein>
<dbReference type="InterPro" id="IPR009057">
    <property type="entry name" value="Homeodomain-like_sf"/>
</dbReference>
<gene>
    <name evidence="9" type="ORF">g.11472</name>
</gene>
<dbReference type="AlphaFoldDB" id="A0A1B6H647"/>
<dbReference type="SMART" id="SM00389">
    <property type="entry name" value="HOX"/>
    <property type="match status" value="1"/>
</dbReference>
<feature type="region of interest" description="Disordered" evidence="7">
    <location>
        <begin position="166"/>
        <end position="218"/>
    </location>
</feature>
<dbReference type="InterPro" id="IPR001356">
    <property type="entry name" value="HD"/>
</dbReference>
<dbReference type="Gene3D" id="1.10.10.60">
    <property type="entry name" value="Homeodomain-like"/>
    <property type="match status" value="1"/>
</dbReference>
<dbReference type="PANTHER" id="PTHR24329">
    <property type="entry name" value="HOMEOBOX PROTEIN ARISTALESS"/>
    <property type="match status" value="1"/>
</dbReference>
<evidence type="ECO:0000256" key="7">
    <source>
        <dbReference type="SAM" id="MobiDB-lite"/>
    </source>
</evidence>
<dbReference type="FunFam" id="1.10.10.60:FF:000252">
    <property type="entry name" value="Retinal homeobox protein Rx-B"/>
    <property type="match status" value="1"/>
</dbReference>
<organism evidence="9">
    <name type="scientific">Homalodisca liturata</name>
    <dbReference type="NCBI Taxonomy" id="320908"/>
    <lineage>
        <taxon>Eukaryota</taxon>
        <taxon>Metazoa</taxon>
        <taxon>Ecdysozoa</taxon>
        <taxon>Arthropoda</taxon>
        <taxon>Hexapoda</taxon>
        <taxon>Insecta</taxon>
        <taxon>Pterygota</taxon>
        <taxon>Neoptera</taxon>
        <taxon>Paraneoptera</taxon>
        <taxon>Hemiptera</taxon>
        <taxon>Auchenorrhyncha</taxon>
        <taxon>Membracoidea</taxon>
        <taxon>Cicadellidae</taxon>
        <taxon>Cicadellinae</taxon>
        <taxon>Proconiini</taxon>
        <taxon>Homalodisca</taxon>
    </lineage>
</organism>
<comment type="subcellular location">
    <subcellularLocation>
        <location evidence="1 5 6">Nucleus</location>
    </subcellularLocation>
</comment>
<proteinExistence type="predicted"/>
<dbReference type="CDD" id="cd00086">
    <property type="entry name" value="homeodomain"/>
    <property type="match status" value="1"/>
</dbReference>
<sequence>MEGSGPFDESLFSDFPGGQLPGPSTLLCKSDSRSVHSIQVMLGLQHEHLPPDQPHPDITVMFHPPGHALDPRRKDELQDTMIPQVSGTTDPPPPKKSESKSKKGDNNGVKKKKTRTTFTAYQLEELERAFERAPYPDVFAREELALKLNLSESRVQVWFQNRRAKWRKREPPRKTGYLPTSGVPGSPSSSMGSNSFTPLSPFNSPASNPPAVPSSTPDPWGYPSSYEISHLNILNDSGYQTTPYCNSPGPVYTNNYPMMGPQHGNYNSVGMFPSNMRHPQEFMLGGEESPPPHYPHPLELEPKPEYGEQEQYHPQEDPEVKDTTNIGGYNVGAGDKGDCRIKLEPDSQSYVTLPPFMN</sequence>
<dbReference type="PANTHER" id="PTHR24329:SF543">
    <property type="entry name" value="FI01017P-RELATED"/>
    <property type="match status" value="1"/>
</dbReference>
<dbReference type="PROSITE" id="PS00027">
    <property type="entry name" value="HOMEOBOX_1"/>
    <property type="match status" value="1"/>
</dbReference>
<keyword evidence="4 5" id="KW-0539">Nucleus</keyword>
<evidence type="ECO:0000256" key="3">
    <source>
        <dbReference type="ARBA" id="ARBA00023155"/>
    </source>
</evidence>
<feature type="DNA-binding region" description="Homeobox" evidence="5">
    <location>
        <begin position="111"/>
        <end position="170"/>
    </location>
</feature>
<dbReference type="GO" id="GO:0000977">
    <property type="term" value="F:RNA polymerase II transcription regulatory region sequence-specific DNA binding"/>
    <property type="evidence" value="ECO:0007669"/>
    <property type="project" value="TreeGrafter"/>
</dbReference>
<feature type="region of interest" description="Disordered" evidence="7">
    <location>
        <begin position="1"/>
        <end position="28"/>
    </location>
</feature>
<dbReference type="GO" id="GO:0005634">
    <property type="term" value="C:nucleus"/>
    <property type="evidence" value="ECO:0007669"/>
    <property type="project" value="UniProtKB-SubCell"/>
</dbReference>
<feature type="compositionally biased region" description="Basic and acidic residues" evidence="7">
    <location>
        <begin position="301"/>
        <end position="322"/>
    </location>
</feature>
<evidence type="ECO:0000256" key="1">
    <source>
        <dbReference type="ARBA" id="ARBA00004123"/>
    </source>
</evidence>
<feature type="domain" description="Homeobox" evidence="8">
    <location>
        <begin position="109"/>
        <end position="169"/>
    </location>
</feature>
<evidence type="ECO:0000313" key="9">
    <source>
        <dbReference type="EMBL" id="JAS70179.1"/>
    </source>
</evidence>
<feature type="compositionally biased region" description="Low complexity" evidence="7">
    <location>
        <begin position="179"/>
        <end position="206"/>
    </location>
</feature>
<feature type="region of interest" description="Disordered" evidence="7">
    <location>
        <begin position="44"/>
        <end position="114"/>
    </location>
</feature>
<reference evidence="9" key="1">
    <citation type="submission" date="2015-11" db="EMBL/GenBank/DDBJ databases">
        <title>De novo transcriptome assembly of four potential Pierce s Disease insect vectors from Arizona vineyards.</title>
        <authorList>
            <person name="Tassone E.E."/>
        </authorList>
    </citation>
    <scope>NUCLEOTIDE SEQUENCE</scope>
</reference>
<keyword evidence="2 5" id="KW-0238">DNA-binding</keyword>
<feature type="compositionally biased region" description="Basic and acidic residues" evidence="7">
    <location>
        <begin position="93"/>
        <end position="105"/>
    </location>
</feature>
<keyword evidence="3 5" id="KW-0371">Homeobox</keyword>
<evidence type="ECO:0000256" key="4">
    <source>
        <dbReference type="ARBA" id="ARBA00023242"/>
    </source>
</evidence>
<evidence type="ECO:0000256" key="6">
    <source>
        <dbReference type="RuleBase" id="RU000682"/>
    </source>
</evidence>
<evidence type="ECO:0000259" key="8">
    <source>
        <dbReference type="PROSITE" id="PS50071"/>
    </source>
</evidence>
<dbReference type="GO" id="GO:0000981">
    <property type="term" value="F:DNA-binding transcription factor activity, RNA polymerase II-specific"/>
    <property type="evidence" value="ECO:0007669"/>
    <property type="project" value="InterPro"/>
</dbReference>
<evidence type="ECO:0000256" key="2">
    <source>
        <dbReference type="ARBA" id="ARBA00023125"/>
    </source>
</evidence>
<accession>A0A1B6H647</accession>
<dbReference type="SUPFAM" id="SSF46689">
    <property type="entry name" value="Homeodomain-like"/>
    <property type="match status" value="1"/>
</dbReference>